<proteinExistence type="predicted"/>
<evidence type="ECO:0000313" key="3">
    <source>
        <dbReference type="Proteomes" id="UP000829542"/>
    </source>
</evidence>
<dbReference type="EMBL" id="CP093379">
    <property type="protein sequence ID" value="UNM96339.1"/>
    <property type="molecule type" value="Genomic_DNA"/>
</dbReference>
<keyword evidence="3" id="KW-1185">Reference proteome</keyword>
<gene>
    <name evidence="2" type="ORF">MMG00_00160</name>
</gene>
<feature type="signal peptide" evidence="1">
    <location>
        <begin position="1"/>
        <end position="21"/>
    </location>
</feature>
<name>A0ABY3X0B6_9GAMM</name>
<dbReference type="RefSeq" id="WP_242149733.1">
    <property type="nucleotide sequence ID" value="NZ_CP093379.1"/>
</dbReference>
<sequence>MKKLQMLLFSTIFLAAGLSFAQDSPEGSWLKVSPDQSWVIYSFAQDGTFSRANNKAPNAQALGRYIIKKDMISFIDNPDDYQPVGFEIKTGECNGYEGPHLTLYNPVSKVDFGCFVKIN</sequence>
<reference evidence="2 3" key="1">
    <citation type="submission" date="2022-03" db="EMBL/GenBank/DDBJ databases">
        <title>Ignatzschineria rhizosphaerae HR5S32.</title>
        <authorList>
            <person name="Sun J.Q."/>
            <person name="Feng J.Y."/>
        </authorList>
    </citation>
    <scope>NUCLEOTIDE SEQUENCE [LARGE SCALE GENOMIC DNA]</scope>
    <source>
        <strain evidence="2 3">HR5S32</strain>
    </source>
</reference>
<dbReference type="Proteomes" id="UP000829542">
    <property type="component" value="Chromosome"/>
</dbReference>
<protein>
    <recommendedName>
        <fullName evidence="4">DUF2147 domain-containing protein</fullName>
    </recommendedName>
</protein>
<organism evidence="2 3">
    <name type="scientific">Ignatzschineria rhizosphaerae</name>
    <dbReference type="NCBI Taxonomy" id="2923279"/>
    <lineage>
        <taxon>Bacteria</taxon>
        <taxon>Pseudomonadati</taxon>
        <taxon>Pseudomonadota</taxon>
        <taxon>Gammaproteobacteria</taxon>
        <taxon>Cardiobacteriales</taxon>
        <taxon>Ignatzschineriaceae</taxon>
        <taxon>Ignatzschineria</taxon>
    </lineage>
</organism>
<evidence type="ECO:0000256" key="1">
    <source>
        <dbReference type="SAM" id="SignalP"/>
    </source>
</evidence>
<keyword evidence="1" id="KW-0732">Signal</keyword>
<feature type="chain" id="PRO_5045306428" description="DUF2147 domain-containing protein" evidence="1">
    <location>
        <begin position="22"/>
        <end position="119"/>
    </location>
</feature>
<evidence type="ECO:0008006" key="4">
    <source>
        <dbReference type="Google" id="ProtNLM"/>
    </source>
</evidence>
<accession>A0ABY3X0B6</accession>
<evidence type="ECO:0000313" key="2">
    <source>
        <dbReference type="EMBL" id="UNM96339.1"/>
    </source>
</evidence>